<reference evidence="3 4" key="1">
    <citation type="submission" date="2023-10" db="EMBL/GenBank/DDBJ databases">
        <title>Novel methanotroph of the genus Methylocapsa from a subarctic wetland.</title>
        <authorList>
            <person name="Belova S.E."/>
            <person name="Oshkin I.Y."/>
            <person name="Miroshnikov K."/>
            <person name="Dedysh S.N."/>
        </authorList>
    </citation>
    <scope>NUCLEOTIDE SEQUENCE [LARGE SCALE GENOMIC DNA]</scope>
    <source>
        <strain evidence="3 4">RX1</strain>
    </source>
</reference>
<dbReference type="PANTHER" id="PTHR46797:SF1">
    <property type="entry name" value="METHYLPHOSPHONATE SYNTHASE"/>
    <property type="match status" value="1"/>
</dbReference>
<dbReference type="Proteomes" id="UP001626536">
    <property type="component" value="Chromosome"/>
</dbReference>
<organism evidence="3 4">
    <name type="scientific">Methylocapsa polymorpha</name>
    <dbReference type="NCBI Taxonomy" id="3080828"/>
    <lineage>
        <taxon>Bacteria</taxon>
        <taxon>Pseudomonadati</taxon>
        <taxon>Pseudomonadota</taxon>
        <taxon>Alphaproteobacteria</taxon>
        <taxon>Hyphomicrobiales</taxon>
        <taxon>Beijerinckiaceae</taxon>
        <taxon>Methylocapsa</taxon>
    </lineage>
</organism>
<evidence type="ECO:0000313" key="3">
    <source>
        <dbReference type="EMBL" id="WOJ90860.1"/>
    </source>
</evidence>
<evidence type="ECO:0000256" key="1">
    <source>
        <dbReference type="ARBA" id="ARBA00023125"/>
    </source>
</evidence>
<sequence>MRALVLRQGGSLEKLAALSGLGKKELGAVATGEIVPTINLLWKIANALGVPFGSLISARQRGGMFVMRKAKKDIIASSDGRFTSRSLFPHDSKRLIEFYELTIAPRHTAHSEAHTPGTLESLVVVRGDIEITAGKEPTQRLEAGDAIVFEGDVPHTYCNLGSSEALLYLVMSYINLIEA</sequence>
<name>A0ABZ0HVL3_9HYPH</name>
<dbReference type="InterPro" id="IPR013096">
    <property type="entry name" value="Cupin_2"/>
</dbReference>
<dbReference type="RefSeq" id="WP_407340447.1">
    <property type="nucleotide sequence ID" value="NZ_CP136862.1"/>
</dbReference>
<dbReference type="Gene3D" id="1.10.260.40">
    <property type="entry name" value="lambda repressor-like DNA-binding domains"/>
    <property type="match status" value="1"/>
</dbReference>
<dbReference type="Gene3D" id="2.60.120.10">
    <property type="entry name" value="Jelly Rolls"/>
    <property type="match status" value="1"/>
</dbReference>
<dbReference type="InterPro" id="IPR010982">
    <property type="entry name" value="Lambda_DNA-bd_dom_sf"/>
</dbReference>
<dbReference type="PANTHER" id="PTHR46797">
    <property type="entry name" value="HTH-TYPE TRANSCRIPTIONAL REGULATOR"/>
    <property type="match status" value="1"/>
</dbReference>
<evidence type="ECO:0000259" key="2">
    <source>
        <dbReference type="PROSITE" id="PS50943"/>
    </source>
</evidence>
<dbReference type="InterPro" id="IPR001387">
    <property type="entry name" value="Cro/C1-type_HTH"/>
</dbReference>
<dbReference type="InterPro" id="IPR050807">
    <property type="entry name" value="TransReg_Diox_bact_type"/>
</dbReference>
<dbReference type="Pfam" id="PF01381">
    <property type="entry name" value="HTH_3"/>
    <property type="match status" value="1"/>
</dbReference>
<dbReference type="InterPro" id="IPR011051">
    <property type="entry name" value="RmlC_Cupin_sf"/>
</dbReference>
<dbReference type="EMBL" id="CP136862">
    <property type="protein sequence ID" value="WOJ90860.1"/>
    <property type="molecule type" value="Genomic_DNA"/>
</dbReference>
<feature type="domain" description="HTH cro/C1-type" evidence="2">
    <location>
        <begin position="1"/>
        <end position="55"/>
    </location>
</feature>
<dbReference type="Pfam" id="PF07883">
    <property type="entry name" value="Cupin_2"/>
    <property type="match status" value="1"/>
</dbReference>
<protein>
    <submittedName>
        <fullName evidence="3">Cupin domain-containing protein</fullName>
    </submittedName>
</protein>
<gene>
    <name evidence="3" type="ORF">RZS28_06140</name>
</gene>
<dbReference type="PROSITE" id="PS50943">
    <property type="entry name" value="HTH_CROC1"/>
    <property type="match status" value="1"/>
</dbReference>
<keyword evidence="4" id="KW-1185">Reference proteome</keyword>
<dbReference type="CDD" id="cd00093">
    <property type="entry name" value="HTH_XRE"/>
    <property type="match status" value="1"/>
</dbReference>
<dbReference type="SMART" id="SM00530">
    <property type="entry name" value="HTH_XRE"/>
    <property type="match status" value="1"/>
</dbReference>
<dbReference type="SUPFAM" id="SSF51182">
    <property type="entry name" value="RmlC-like cupins"/>
    <property type="match status" value="1"/>
</dbReference>
<dbReference type="SUPFAM" id="SSF47413">
    <property type="entry name" value="lambda repressor-like DNA-binding domains"/>
    <property type="match status" value="1"/>
</dbReference>
<keyword evidence="1" id="KW-0238">DNA-binding</keyword>
<dbReference type="InterPro" id="IPR014710">
    <property type="entry name" value="RmlC-like_jellyroll"/>
</dbReference>
<evidence type="ECO:0000313" key="4">
    <source>
        <dbReference type="Proteomes" id="UP001626536"/>
    </source>
</evidence>
<proteinExistence type="predicted"/>
<accession>A0ABZ0HVL3</accession>
<dbReference type="CDD" id="cd02209">
    <property type="entry name" value="cupin_XRE_C"/>
    <property type="match status" value="1"/>
</dbReference>